<protein>
    <submittedName>
        <fullName evidence="3">AP2/ERF domain-containing protein</fullName>
    </submittedName>
</protein>
<dbReference type="Proteomes" id="UP000270296">
    <property type="component" value="Unassembled WGS sequence"/>
</dbReference>
<name>A0A183IFE4_9BILA</name>
<dbReference type="WBParaSite" id="SBAD_0000244701-mRNA-1">
    <property type="protein sequence ID" value="SBAD_0000244701-mRNA-1"/>
    <property type="gene ID" value="SBAD_0000244701"/>
</dbReference>
<proteinExistence type="predicted"/>
<evidence type="ECO:0000313" key="2">
    <source>
        <dbReference type="Proteomes" id="UP000270296"/>
    </source>
</evidence>
<reference evidence="3" key="1">
    <citation type="submission" date="2016-06" db="UniProtKB">
        <authorList>
            <consortium name="WormBaseParasite"/>
        </authorList>
    </citation>
    <scope>IDENTIFICATION</scope>
</reference>
<gene>
    <name evidence="1" type="ORF">SBAD_LOCUS2338</name>
</gene>
<keyword evidence="2" id="KW-1185">Reference proteome</keyword>
<dbReference type="EMBL" id="UZAM01007180">
    <property type="protein sequence ID" value="VDO97304.1"/>
    <property type="molecule type" value="Genomic_DNA"/>
</dbReference>
<reference evidence="1 2" key="2">
    <citation type="submission" date="2018-11" db="EMBL/GenBank/DDBJ databases">
        <authorList>
            <consortium name="Pathogen Informatics"/>
        </authorList>
    </citation>
    <scope>NUCLEOTIDE SEQUENCE [LARGE SCALE GENOMIC DNA]</scope>
</reference>
<evidence type="ECO:0000313" key="1">
    <source>
        <dbReference type="EMBL" id="VDO97304.1"/>
    </source>
</evidence>
<evidence type="ECO:0000313" key="3">
    <source>
        <dbReference type="WBParaSite" id="SBAD_0000244701-mRNA-1"/>
    </source>
</evidence>
<dbReference type="AlphaFoldDB" id="A0A183IFE4"/>
<sequence>MCRIRRCVAAGRPQPMPLRLSCNPCMKRHADMPVPHSRLVENSIAPPNRGRFPAVVSNASHRSYYGQVTGKKNAFVALGQSRSEYDAAVALVARTAAVRYEAQAQQFASVQ</sequence>
<organism evidence="3">
    <name type="scientific">Soboliphyme baturini</name>
    <dbReference type="NCBI Taxonomy" id="241478"/>
    <lineage>
        <taxon>Eukaryota</taxon>
        <taxon>Metazoa</taxon>
        <taxon>Ecdysozoa</taxon>
        <taxon>Nematoda</taxon>
        <taxon>Enoplea</taxon>
        <taxon>Dorylaimia</taxon>
        <taxon>Dioctophymatida</taxon>
        <taxon>Dioctophymatoidea</taxon>
        <taxon>Soboliphymatidae</taxon>
        <taxon>Soboliphyme</taxon>
    </lineage>
</organism>
<accession>A0A183IFE4</accession>